<keyword evidence="2" id="KW-0408">Iron</keyword>
<evidence type="ECO:0000256" key="2">
    <source>
        <dbReference type="ARBA" id="ARBA00023004"/>
    </source>
</evidence>
<dbReference type="Gene3D" id="3.80.30.30">
    <property type="match status" value="1"/>
</dbReference>
<keyword evidence="1" id="KW-0479">Metal-binding</keyword>
<dbReference type="Proteomes" id="UP000179270">
    <property type="component" value="Unassembled WGS sequence"/>
</dbReference>
<dbReference type="PANTHER" id="PTHR43432:SF6">
    <property type="entry name" value="RADICAL SAM CORE DOMAIN-CONTAINING PROTEIN"/>
    <property type="match status" value="1"/>
</dbReference>
<dbReference type="InterPro" id="IPR007197">
    <property type="entry name" value="rSAM"/>
</dbReference>
<feature type="domain" description="Elp3/MiaA/NifB-like radical SAM core" evidence="4">
    <location>
        <begin position="20"/>
        <end position="246"/>
    </location>
</feature>
<gene>
    <name evidence="5" type="ORF">A3A74_04520</name>
</gene>
<accession>A0A1F7I6P3</accession>
<protein>
    <recommendedName>
        <fullName evidence="4">Elp3/MiaA/NifB-like radical SAM core domain-containing protein</fullName>
    </recommendedName>
</protein>
<dbReference type="GO" id="GO:0046872">
    <property type="term" value="F:metal ion binding"/>
    <property type="evidence" value="ECO:0007669"/>
    <property type="project" value="UniProtKB-KW"/>
</dbReference>
<organism evidence="5 6">
    <name type="scientific">Candidatus Roizmanbacteria bacterium RIFCSPLOWO2_01_FULL_35_13</name>
    <dbReference type="NCBI Taxonomy" id="1802055"/>
    <lineage>
        <taxon>Bacteria</taxon>
        <taxon>Candidatus Roizmaniibacteriota</taxon>
    </lineage>
</organism>
<keyword evidence="3" id="KW-0411">Iron-sulfur</keyword>
<dbReference type="InterPro" id="IPR040086">
    <property type="entry name" value="MJ0683-like"/>
</dbReference>
<dbReference type="AlphaFoldDB" id="A0A1F7I6P3"/>
<dbReference type="STRING" id="1802055.A3A74_04520"/>
<dbReference type="InterPro" id="IPR006638">
    <property type="entry name" value="Elp3/MiaA/NifB-like_rSAM"/>
</dbReference>
<dbReference type="GO" id="GO:0051536">
    <property type="term" value="F:iron-sulfur cluster binding"/>
    <property type="evidence" value="ECO:0007669"/>
    <property type="project" value="UniProtKB-KW"/>
</dbReference>
<sequence>MEIQEIKAKSILILSKLPDADYVVNPYIGCRFGCTYCYASFMGRFVGKKVADWGEYVYVKVNAPELLKKEIKKLKNKGRGKSILFSSVTDPYQGLEAKYKLTRQCLETLVEYGFKGTVSVLTKSDLVLRDVDIFKKIKHSDIGMTITATNDSISRYFEKYAPPASMRLKAMKKLNELGLHTYVFIGPLLPHFVAKPKELDELFGAIASTGNKDIYVEHINLSSYILERLRREMKNIDKNILKTFYQSQDRSYREKLNEIVMRLVRKYNLNLRLDSTIYHKELNKN</sequence>
<dbReference type="SFLD" id="SFLDG01084">
    <property type="entry name" value="Uncharacterised_Radical_SAM_Su"/>
    <property type="match status" value="1"/>
</dbReference>
<evidence type="ECO:0000313" key="6">
    <source>
        <dbReference type="Proteomes" id="UP000179270"/>
    </source>
</evidence>
<dbReference type="Pfam" id="PF04055">
    <property type="entry name" value="Radical_SAM"/>
    <property type="match status" value="1"/>
</dbReference>
<proteinExistence type="predicted"/>
<dbReference type="GO" id="GO:0003824">
    <property type="term" value="F:catalytic activity"/>
    <property type="evidence" value="ECO:0007669"/>
    <property type="project" value="InterPro"/>
</dbReference>
<dbReference type="SUPFAM" id="SSF102114">
    <property type="entry name" value="Radical SAM enzymes"/>
    <property type="match status" value="1"/>
</dbReference>
<dbReference type="SFLD" id="SFLDS00029">
    <property type="entry name" value="Radical_SAM"/>
    <property type="match status" value="1"/>
</dbReference>
<evidence type="ECO:0000259" key="4">
    <source>
        <dbReference type="SMART" id="SM00729"/>
    </source>
</evidence>
<reference evidence="5 6" key="1">
    <citation type="journal article" date="2016" name="Nat. Commun.">
        <title>Thousands of microbial genomes shed light on interconnected biogeochemical processes in an aquifer system.</title>
        <authorList>
            <person name="Anantharaman K."/>
            <person name="Brown C.T."/>
            <person name="Hug L.A."/>
            <person name="Sharon I."/>
            <person name="Castelle C.J."/>
            <person name="Probst A.J."/>
            <person name="Thomas B.C."/>
            <person name="Singh A."/>
            <person name="Wilkins M.J."/>
            <person name="Karaoz U."/>
            <person name="Brodie E.L."/>
            <person name="Williams K.H."/>
            <person name="Hubbard S.S."/>
            <person name="Banfield J.F."/>
        </authorList>
    </citation>
    <scope>NUCLEOTIDE SEQUENCE [LARGE SCALE GENOMIC DNA]</scope>
</reference>
<evidence type="ECO:0000256" key="1">
    <source>
        <dbReference type="ARBA" id="ARBA00022723"/>
    </source>
</evidence>
<name>A0A1F7I6P3_9BACT</name>
<dbReference type="SMART" id="SM00729">
    <property type="entry name" value="Elp3"/>
    <property type="match status" value="1"/>
</dbReference>
<evidence type="ECO:0000313" key="5">
    <source>
        <dbReference type="EMBL" id="OGK39025.1"/>
    </source>
</evidence>
<comment type="caution">
    <text evidence="5">The sequence shown here is derived from an EMBL/GenBank/DDBJ whole genome shotgun (WGS) entry which is preliminary data.</text>
</comment>
<evidence type="ECO:0000256" key="3">
    <source>
        <dbReference type="ARBA" id="ARBA00023014"/>
    </source>
</evidence>
<dbReference type="InterPro" id="IPR058240">
    <property type="entry name" value="rSAM_sf"/>
</dbReference>
<dbReference type="EMBL" id="MGAF01000060">
    <property type="protein sequence ID" value="OGK39025.1"/>
    <property type="molecule type" value="Genomic_DNA"/>
</dbReference>
<dbReference type="PANTHER" id="PTHR43432">
    <property type="entry name" value="SLR0285 PROTEIN"/>
    <property type="match status" value="1"/>
</dbReference>